<feature type="domain" description="Olfactomedin-like" evidence="5">
    <location>
        <begin position="1"/>
        <end position="128"/>
    </location>
</feature>
<proteinExistence type="predicted"/>
<name>A0A1Y3BM26_EURMA</name>
<keyword evidence="2" id="KW-0964">Secreted</keyword>
<sequence>MDISVDENGAWVIYPNIYSELNNTIIMKFNGTSIEFIWNLTVDYQRLGETFIICGILYGIDTTKQLHTHIAFAYDLYENVELKTMFQQQIEFTNPFMNTTYVGYNSKHQTLYTWDKGNILEYLLKIETQIPRISKQSINNDDDNDNDNDVDDNDSEHHHHHNDKPL</sequence>
<feature type="region of interest" description="Disordered" evidence="4">
    <location>
        <begin position="135"/>
        <end position="166"/>
    </location>
</feature>
<dbReference type="InterPro" id="IPR003112">
    <property type="entry name" value="Olfac-like_dom"/>
</dbReference>
<evidence type="ECO:0000256" key="3">
    <source>
        <dbReference type="PROSITE-ProRule" id="PRU00446"/>
    </source>
</evidence>
<evidence type="ECO:0000256" key="1">
    <source>
        <dbReference type="ARBA" id="ARBA00004613"/>
    </source>
</evidence>
<feature type="compositionally biased region" description="Acidic residues" evidence="4">
    <location>
        <begin position="140"/>
        <end position="154"/>
    </location>
</feature>
<dbReference type="PANTHER" id="PTHR23192">
    <property type="entry name" value="OLFACTOMEDIN-RELATED"/>
    <property type="match status" value="1"/>
</dbReference>
<dbReference type="EMBL" id="MUJZ01010532">
    <property type="protein sequence ID" value="OTF82041.1"/>
    <property type="molecule type" value="Genomic_DNA"/>
</dbReference>
<dbReference type="Pfam" id="PF02191">
    <property type="entry name" value="OLF"/>
    <property type="match status" value="1"/>
</dbReference>
<keyword evidence="7" id="KW-1185">Reference proteome</keyword>
<accession>A0A1Y3BM26</accession>
<dbReference type="AlphaFoldDB" id="A0A1Y3BM26"/>
<dbReference type="InterPro" id="IPR050605">
    <property type="entry name" value="Olfactomedin-like_domain"/>
</dbReference>
<comment type="subcellular location">
    <subcellularLocation>
        <location evidence="1">Secreted</location>
    </subcellularLocation>
</comment>
<evidence type="ECO:0000256" key="2">
    <source>
        <dbReference type="ARBA" id="ARBA00022525"/>
    </source>
</evidence>
<comment type="caution">
    <text evidence="3">Lacks conserved residue(s) required for the propagation of feature annotation.</text>
</comment>
<evidence type="ECO:0000313" key="7">
    <source>
        <dbReference type="Proteomes" id="UP000194236"/>
    </source>
</evidence>
<evidence type="ECO:0000256" key="4">
    <source>
        <dbReference type="SAM" id="MobiDB-lite"/>
    </source>
</evidence>
<dbReference type="Proteomes" id="UP000194236">
    <property type="component" value="Unassembled WGS sequence"/>
</dbReference>
<dbReference type="GO" id="GO:0005615">
    <property type="term" value="C:extracellular space"/>
    <property type="evidence" value="ECO:0007669"/>
    <property type="project" value="TreeGrafter"/>
</dbReference>
<reference evidence="6 7" key="1">
    <citation type="submission" date="2017-03" db="EMBL/GenBank/DDBJ databases">
        <title>Genome Survey of Euroglyphus maynei.</title>
        <authorList>
            <person name="Arlian L.G."/>
            <person name="Morgan M.S."/>
            <person name="Rider S.D."/>
        </authorList>
    </citation>
    <scope>NUCLEOTIDE SEQUENCE [LARGE SCALE GENOMIC DNA]</scope>
    <source>
        <strain evidence="6">Arlian Lab</strain>
        <tissue evidence="6">Whole body</tissue>
    </source>
</reference>
<dbReference type="PANTHER" id="PTHR23192:SF85">
    <property type="entry name" value="GLIOMEDIN"/>
    <property type="match status" value="1"/>
</dbReference>
<evidence type="ECO:0000313" key="6">
    <source>
        <dbReference type="EMBL" id="OTF82041.1"/>
    </source>
</evidence>
<comment type="caution">
    <text evidence="6">The sequence shown here is derived from an EMBL/GenBank/DDBJ whole genome shotgun (WGS) entry which is preliminary data.</text>
</comment>
<dbReference type="PROSITE" id="PS51132">
    <property type="entry name" value="OLF"/>
    <property type="match status" value="1"/>
</dbReference>
<dbReference type="OrthoDB" id="8626508at2759"/>
<dbReference type="GO" id="GO:0007165">
    <property type="term" value="P:signal transduction"/>
    <property type="evidence" value="ECO:0007669"/>
    <property type="project" value="TreeGrafter"/>
</dbReference>
<evidence type="ECO:0000259" key="5">
    <source>
        <dbReference type="PROSITE" id="PS51132"/>
    </source>
</evidence>
<organism evidence="6 7">
    <name type="scientific">Euroglyphus maynei</name>
    <name type="common">Mayne's house dust mite</name>
    <dbReference type="NCBI Taxonomy" id="6958"/>
    <lineage>
        <taxon>Eukaryota</taxon>
        <taxon>Metazoa</taxon>
        <taxon>Ecdysozoa</taxon>
        <taxon>Arthropoda</taxon>
        <taxon>Chelicerata</taxon>
        <taxon>Arachnida</taxon>
        <taxon>Acari</taxon>
        <taxon>Acariformes</taxon>
        <taxon>Sarcoptiformes</taxon>
        <taxon>Astigmata</taxon>
        <taxon>Psoroptidia</taxon>
        <taxon>Analgoidea</taxon>
        <taxon>Pyroglyphidae</taxon>
        <taxon>Pyroglyphinae</taxon>
        <taxon>Euroglyphus</taxon>
    </lineage>
</organism>
<gene>
    <name evidence="6" type="ORF">BLA29_010175</name>
</gene>
<protein>
    <recommendedName>
        <fullName evidence="5">Olfactomedin-like domain-containing protein</fullName>
    </recommendedName>
</protein>